<dbReference type="GO" id="GO:0005765">
    <property type="term" value="C:lysosomal membrane"/>
    <property type="evidence" value="ECO:0007669"/>
    <property type="project" value="TreeGrafter"/>
</dbReference>
<name>A0AAV5UDA3_9BILA</name>
<evidence type="ECO:0000256" key="4">
    <source>
        <dbReference type="ARBA" id="ARBA00023136"/>
    </source>
</evidence>
<evidence type="ECO:0000256" key="7">
    <source>
        <dbReference type="SAM" id="Phobius"/>
    </source>
</evidence>
<evidence type="ECO:0000256" key="1">
    <source>
        <dbReference type="ARBA" id="ARBA00022692"/>
    </source>
</evidence>
<dbReference type="GO" id="GO:0072594">
    <property type="term" value="P:establishment of protein localization to organelle"/>
    <property type="evidence" value="ECO:0007669"/>
    <property type="project" value="TreeGrafter"/>
</dbReference>
<feature type="chain" id="PRO_5043585393" evidence="8">
    <location>
        <begin position="38"/>
        <end position="319"/>
    </location>
</feature>
<dbReference type="GO" id="GO:0005886">
    <property type="term" value="C:plasma membrane"/>
    <property type="evidence" value="ECO:0007669"/>
    <property type="project" value="TreeGrafter"/>
</dbReference>
<evidence type="ECO:0000256" key="8">
    <source>
        <dbReference type="SAM" id="SignalP"/>
    </source>
</evidence>
<dbReference type="Proteomes" id="UP001432027">
    <property type="component" value="Unassembled WGS sequence"/>
</dbReference>
<comment type="caution">
    <text evidence="9">The sequence shown here is derived from an EMBL/GenBank/DDBJ whole genome shotgun (WGS) entry which is preliminary data.</text>
</comment>
<keyword evidence="2 8" id="KW-0732">Signal</keyword>
<dbReference type="AlphaFoldDB" id="A0AAV5UDA3"/>
<dbReference type="InterPro" id="IPR002000">
    <property type="entry name" value="Lysosome-assoc_membr_glycop"/>
</dbReference>
<evidence type="ECO:0000256" key="3">
    <source>
        <dbReference type="ARBA" id="ARBA00022989"/>
    </source>
</evidence>
<organism evidence="9 10">
    <name type="scientific">Pristionchus entomophagus</name>
    <dbReference type="NCBI Taxonomy" id="358040"/>
    <lineage>
        <taxon>Eukaryota</taxon>
        <taxon>Metazoa</taxon>
        <taxon>Ecdysozoa</taxon>
        <taxon>Nematoda</taxon>
        <taxon>Chromadorea</taxon>
        <taxon>Rhabditida</taxon>
        <taxon>Rhabditina</taxon>
        <taxon>Diplogasteromorpha</taxon>
        <taxon>Diplogasteroidea</taxon>
        <taxon>Neodiplogasteridae</taxon>
        <taxon>Pristionchus</taxon>
    </lineage>
</organism>
<feature type="region of interest" description="Disordered" evidence="6">
    <location>
        <begin position="289"/>
        <end position="319"/>
    </location>
</feature>
<keyword evidence="10" id="KW-1185">Reference proteome</keyword>
<dbReference type="PANTHER" id="PTHR11506">
    <property type="entry name" value="LYSOSOME-ASSOCIATED MEMBRANE GLYCOPROTEIN"/>
    <property type="match status" value="1"/>
</dbReference>
<feature type="transmembrane region" description="Helical" evidence="7">
    <location>
        <begin position="251"/>
        <end position="274"/>
    </location>
</feature>
<evidence type="ECO:0000313" key="9">
    <source>
        <dbReference type="EMBL" id="GMT04638.1"/>
    </source>
</evidence>
<dbReference type="Gene3D" id="2.40.160.110">
    <property type="match status" value="1"/>
</dbReference>
<sequence>QIERKRKEGRMQHSNHYSSLSTMIPLLLLCLASLTAANSNPTDGNTQGKWTVLDDNLKPCIMMYAQIDLRLNYYKEDDSLSESVELPVPADSTTENSSCYEKVQIGDEFEIDSQVLQLNFPENAGWNVRIYFTQDPLLGVDPGDYALYQVTVTSNSSSTDLFKDAPKDHVHTYFSPIDFTDNPAIANDEYTRVGDSIYCPSAQGYFINEDPNYGPDAFITLSQLQMQAYMQGSDAFGKKWTCPADQTDVDIVPVIVSGVLALLVLFTLIAYFVYRSRLPTDILAMTEPEFEEEDEHNHKDHNNINHHDNYGYNEEDHRF</sequence>
<dbReference type="EMBL" id="BTSX01000006">
    <property type="protein sequence ID" value="GMT04638.1"/>
    <property type="molecule type" value="Genomic_DNA"/>
</dbReference>
<keyword evidence="5" id="KW-0325">Glycoprotein</keyword>
<keyword evidence="4 7" id="KW-0472">Membrane</keyword>
<keyword evidence="3 7" id="KW-1133">Transmembrane helix</keyword>
<evidence type="ECO:0000256" key="5">
    <source>
        <dbReference type="ARBA" id="ARBA00023180"/>
    </source>
</evidence>
<gene>
    <name evidence="9" type="ORF">PENTCL1PPCAC_26812</name>
</gene>
<dbReference type="PANTHER" id="PTHR11506:SF42">
    <property type="entry name" value="LYSOSOME-ASSOCIATED MEMBRANE GLYCOPROTEIN 5"/>
    <property type="match status" value="1"/>
</dbReference>
<dbReference type="GO" id="GO:0031902">
    <property type="term" value="C:late endosome membrane"/>
    <property type="evidence" value="ECO:0007669"/>
    <property type="project" value="TreeGrafter"/>
</dbReference>
<accession>A0AAV5UDA3</accession>
<protein>
    <submittedName>
        <fullName evidence="9">Uncharacterized protein</fullName>
    </submittedName>
</protein>
<feature type="non-terminal residue" evidence="9">
    <location>
        <position position="1"/>
    </location>
</feature>
<reference evidence="9" key="1">
    <citation type="submission" date="2023-10" db="EMBL/GenBank/DDBJ databases">
        <title>Genome assembly of Pristionchus species.</title>
        <authorList>
            <person name="Yoshida K."/>
            <person name="Sommer R.J."/>
        </authorList>
    </citation>
    <scope>NUCLEOTIDE SEQUENCE</scope>
    <source>
        <strain evidence="9">RS0144</strain>
    </source>
</reference>
<evidence type="ECO:0000256" key="6">
    <source>
        <dbReference type="SAM" id="MobiDB-lite"/>
    </source>
</evidence>
<proteinExistence type="predicted"/>
<keyword evidence="1 7" id="KW-0812">Transmembrane</keyword>
<evidence type="ECO:0000313" key="10">
    <source>
        <dbReference type="Proteomes" id="UP001432027"/>
    </source>
</evidence>
<evidence type="ECO:0000256" key="2">
    <source>
        <dbReference type="ARBA" id="ARBA00022729"/>
    </source>
</evidence>
<feature type="signal peptide" evidence="8">
    <location>
        <begin position="1"/>
        <end position="37"/>
    </location>
</feature>
<feature type="compositionally biased region" description="Basic and acidic residues" evidence="6">
    <location>
        <begin position="295"/>
        <end position="319"/>
    </location>
</feature>
<dbReference type="FunFam" id="2.40.160.110:FF:000012">
    <property type="entry name" value="LAMP (Lysosome-associated membrane protein) homolog"/>
    <property type="match status" value="1"/>
</dbReference>